<dbReference type="KEGG" id="sale:EPH95_11895"/>
<keyword evidence="1" id="KW-0472">Membrane</keyword>
<sequence>MQNSPANKAHRYTAYIGSINTTQIHKQNPYIVAWWSAALPGFGHILLAKHFRGILFFAWEILVNVMSNLNLAMVYSFNGEIDMAIQVVEPRWILMYIPMYIFMIWDSYRLTVDMNKHILLAETENAPLPTSSISAWEVNHLEQKIPMMAAIWSLLTPGLGQLYLNRLFFGINCIFWFIIFVFFSDILIAVHHLFLGQISEATGILDPQWFMFFPSLIIFSSYDAYVHAVENNKLFKRVQRRNLKEDYQATRVSIPRPEGGG</sequence>
<gene>
    <name evidence="2" type="ORF">EPH95_11895</name>
</gene>
<reference evidence="3" key="1">
    <citation type="submission" date="2019-01" db="EMBL/GenBank/DDBJ databases">
        <title>Genomic analysis of Salicibibacter sp. NKC3-5.</title>
        <authorList>
            <person name="Oh Y.J."/>
        </authorList>
    </citation>
    <scope>NUCLEOTIDE SEQUENCE [LARGE SCALE GENOMIC DNA]</scope>
    <source>
        <strain evidence="3">NKC3-5</strain>
    </source>
</reference>
<keyword evidence="1" id="KW-1133">Transmembrane helix</keyword>
<feature type="transmembrane region" description="Helical" evidence="1">
    <location>
        <begin position="30"/>
        <end position="47"/>
    </location>
</feature>
<feature type="transmembrane region" description="Helical" evidence="1">
    <location>
        <begin position="54"/>
        <end position="78"/>
    </location>
</feature>
<organism evidence="2 3">
    <name type="scientific">Salicibibacter halophilus</name>
    <dbReference type="NCBI Taxonomy" id="2502791"/>
    <lineage>
        <taxon>Bacteria</taxon>
        <taxon>Bacillati</taxon>
        <taxon>Bacillota</taxon>
        <taxon>Bacilli</taxon>
        <taxon>Bacillales</taxon>
        <taxon>Bacillaceae</taxon>
        <taxon>Salicibibacter</taxon>
    </lineage>
</organism>
<name>A0A514LIW0_9BACI</name>
<protein>
    <submittedName>
        <fullName evidence="2">Uncharacterized protein</fullName>
    </submittedName>
</protein>
<keyword evidence="1" id="KW-0812">Transmembrane</keyword>
<proteinExistence type="predicted"/>
<feature type="transmembrane region" description="Helical" evidence="1">
    <location>
        <begin position="209"/>
        <end position="229"/>
    </location>
</feature>
<evidence type="ECO:0000313" key="2">
    <source>
        <dbReference type="EMBL" id="QDI91789.1"/>
    </source>
</evidence>
<feature type="transmembrane region" description="Helical" evidence="1">
    <location>
        <begin position="167"/>
        <end position="189"/>
    </location>
</feature>
<evidence type="ECO:0000313" key="3">
    <source>
        <dbReference type="Proteomes" id="UP000319756"/>
    </source>
</evidence>
<keyword evidence="3" id="KW-1185">Reference proteome</keyword>
<dbReference type="EMBL" id="CP035485">
    <property type="protein sequence ID" value="QDI91789.1"/>
    <property type="molecule type" value="Genomic_DNA"/>
</dbReference>
<accession>A0A514LIW0</accession>
<dbReference type="RefSeq" id="WP_142090258.1">
    <property type="nucleotide sequence ID" value="NZ_CP035485.1"/>
</dbReference>
<feature type="transmembrane region" description="Helical" evidence="1">
    <location>
        <begin position="90"/>
        <end position="108"/>
    </location>
</feature>
<dbReference type="AlphaFoldDB" id="A0A514LIW0"/>
<evidence type="ECO:0000256" key="1">
    <source>
        <dbReference type="SAM" id="Phobius"/>
    </source>
</evidence>
<dbReference type="Proteomes" id="UP000319756">
    <property type="component" value="Chromosome"/>
</dbReference>
<dbReference type="OrthoDB" id="1681403at2"/>